<dbReference type="Gene3D" id="3.40.50.300">
    <property type="entry name" value="P-loop containing nucleotide triphosphate hydrolases"/>
    <property type="match status" value="1"/>
</dbReference>
<proteinExistence type="predicted"/>
<dbReference type="Pfam" id="PF13191">
    <property type="entry name" value="AAA_16"/>
    <property type="match status" value="1"/>
</dbReference>
<accession>A0A075GDU1</accession>
<reference evidence="3" key="1">
    <citation type="journal article" date="2014" name="Genome Biol. Evol.">
        <title>Pangenome evidence for extensive interdomain horizontal transfer affecting lineage core and shell genes in uncultured planktonic thaumarchaeota and euryarchaeota.</title>
        <authorList>
            <person name="Deschamps P."/>
            <person name="Zivanovic Y."/>
            <person name="Moreira D."/>
            <person name="Rodriguez-Valera F."/>
            <person name="Lopez-Garcia P."/>
        </authorList>
    </citation>
    <scope>NUCLEOTIDE SEQUENCE</scope>
</reference>
<dbReference type="EMBL" id="KF900583">
    <property type="protein sequence ID" value="AIF00182.1"/>
    <property type="molecule type" value="Genomic_DNA"/>
</dbReference>
<dbReference type="InterPro" id="IPR027417">
    <property type="entry name" value="P-loop_NTPase"/>
</dbReference>
<dbReference type="SUPFAM" id="SSF52540">
    <property type="entry name" value="P-loop containing nucleoside triphosphate hydrolases"/>
    <property type="match status" value="1"/>
</dbReference>
<dbReference type="SMART" id="SM00028">
    <property type="entry name" value="TPR"/>
    <property type="match status" value="5"/>
</dbReference>
<dbReference type="Pfam" id="PF13181">
    <property type="entry name" value="TPR_8"/>
    <property type="match status" value="1"/>
</dbReference>
<dbReference type="InterPro" id="IPR036390">
    <property type="entry name" value="WH_DNA-bd_sf"/>
</dbReference>
<feature type="domain" description="Orc1-like AAA ATPase" evidence="2">
    <location>
        <begin position="189"/>
        <end position="320"/>
    </location>
</feature>
<dbReference type="InterPro" id="IPR041664">
    <property type="entry name" value="AAA_16"/>
</dbReference>
<organism evidence="3">
    <name type="scientific">uncultured marine group II/III euryarchaeote KM3_12_E03</name>
    <dbReference type="NCBI Taxonomy" id="1457859"/>
    <lineage>
        <taxon>Archaea</taxon>
        <taxon>Methanobacteriati</taxon>
        <taxon>Methanobacteriota</taxon>
        <taxon>environmental samples</taxon>
    </lineage>
</organism>
<dbReference type="Gene3D" id="1.25.40.10">
    <property type="entry name" value="Tetratricopeptide repeat domain"/>
    <property type="match status" value="2"/>
</dbReference>
<dbReference type="SUPFAM" id="SSF46785">
    <property type="entry name" value="Winged helix' DNA-binding domain"/>
    <property type="match status" value="1"/>
</dbReference>
<dbReference type="PANTHER" id="PTHR10098">
    <property type="entry name" value="RAPSYN-RELATED"/>
    <property type="match status" value="1"/>
</dbReference>
<feature type="repeat" description="TPR" evidence="1">
    <location>
        <begin position="645"/>
        <end position="678"/>
    </location>
</feature>
<dbReference type="SUPFAM" id="SSF48452">
    <property type="entry name" value="TPR-like"/>
    <property type="match status" value="2"/>
</dbReference>
<name>A0A075GDU1_9EURY</name>
<feature type="repeat" description="TPR" evidence="1">
    <location>
        <begin position="764"/>
        <end position="797"/>
    </location>
</feature>
<keyword evidence="1" id="KW-0802">TPR repeat</keyword>
<dbReference type="InterPro" id="IPR011990">
    <property type="entry name" value="TPR-like_helical_dom_sf"/>
</dbReference>
<dbReference type="InterPro" id="IPR019734">
    <property type="entry name" value="TPR_rpt"/>
</dbReference>
<evidence type="ECO:0000259" key="2">
    <source>
        <dbReference type="Pfam" id="PF13191"/>
    </source>
</evidence>
<sequence length="853" mass="95542">MNGCRYLFHQERNVLVVTKPGVQERILLHLRDFGDYSSKVEVPFALSQMGIANAVAIARSNVPRAIAGLKDQGLLIERQTHVTGVTRKRKAYFLTDSGMIVAEETWERLSNYPVRLIGQEGSTSSTTLAKAIESSPFSIRAVDIIRYMDDNGLVDLRPLNPELIQRDLAKHVEKQLVTSLEDLPRLRSFYGRDTEVKTMVDLLDARSTTILVPGIAGIGKTALAGKLIETFTHKRNLLYHRVQDWEGSRAFLEACGEWLAAIGNDSLSDYLAATPVPVAQMSVDLIVDSLTDVPTIIIIDDLHKVADDILYAVIRGLTQRMDDLDETGLILFSRSFKSVVPLRDAEGKITTLVVPLDGLDRDACRNLLPSLEPVDEVTYQHIYGLSRGHPLVLNLINRGSIGTTFYETLEMYVEQEIFSKLSGAEKRLLGALAVFREPMPLEALSGHDLETDLLDDLVEKGLARQADSEMYDVHDLIREFLTRSLDSDTNVQLHAKAVDWYRTRRERPEEQIEFLFHLSQVGNSGELGEALATTGADLVQAGHMELFSILDSVDKDSVEDSAWPVILELRANILSMQGNWSDAKSHYNEAIEMLGSSKKEELIRARIKSSLADISVTIGEADEALALHKEALESFIKLNDPRGAARTYNNMGYIYRRQRNDKKALEVYANVEELLKSEDDPELVESRIKLASAFLEMGENDRAKEHAFLAYDETNEGGSAAHQARARAVLGRYYSKTGDRELALHHYTGALDGLSEERDHHAEVEITLLLGEVLVDAGRRDEAMECYRDALVLAESNDFRVLIGELLARLGEAAPDRSRRMEYLQRSLTVFRELGANDRMREIQSKVHRALMG</sequence>
<protein>
    <submittedName>
        <fullName evidence="3">Archaeal ATPase family protein</fullName>
    </submittedName>
</protein>
<dbReference type="PANTHER" id="PTHR10098:SF106">
    <property type="entry name" value="TETRATRICOPEPTIDE REPEAT PROTEIN 28-LIKE PROTEIN"/>
    <property type="match status" value="1"/>
</dbReference>
<dbReference type="AlphaFoldDB" id="A0A075GDU1"/>
<dbReference type="PROSITE" id="PS50005">
    <property type="entry name" value="TPR"/>
    <property type="match status" value="2"/>
</dbReference>
<evidence type="ECO:0000256" key="1">
    <source>
        <dbReference type="PROSITE-ProRule" id="PRU00339"/>
    </source>
</evidence>
<evidence type="ECO:0000313" key="3">
    <source>
        <dbReference type="EMBL" id="AIF00182.1"/>
    </source>
</evidence>
<dbReference type="Pfam" id="PF13424">
    <property type="entry name" value="TPR_12"/>
    <property type="match status" value="1"/>
</dbReference>